<dbReference type="EMBL" id="JAENQP010000007">
    <property type="protein sequence ID" value="MBO3359435.1"/>
    <property type="molecule type" value="Genomic_DNA"/>
</dbReference>
<evidence type="ECO:0000313" key="2">
    <source>
        <dbReference type="Proteomes" id="UP000668068"/>
    </source>
</evidence>
<gene>
    <name evidence="1" type="ORF">JJB47_11700</name>
</gene>
<proteinExistence type="predicted"/>
<comment type="caution">
    <text evidence="1">The sequence shown here is derived from an EMBL/GenBank/DDBJ whole genome shotgun (WGS) entry which is preliminary data.</text>
</comment>
<protein>
    <submittedName>
        <fullName evidence="1">Uncharacterized protein</fullName>
    </submittedName>
</protein>
<accession>A0AAW4IYY6</accession>
<organism evidence="1 2">
    <name type="scientific">Clostridium perfringens</name>
    <dbReference type="NCBI Taxonomy" id="1502"/>
    <lineage>
        <taxon>Bacteria</taxon>
        <taxon>Bacillati</taxon>
        <taxon>Bacillota</taxon>
        <taxon>Clostridia</taxon>
        <taxon>Eubacteriales</taxon>
        <taxon>Clostridiaceae</taxon>
        <taxon>Clostridium</taxon>
    </lineage>
</organism>
<name>A0AAW4IYY6_CLOPF</name>
<evidence type="ECO:0000313" key="1">
    <source>
        <dbReference type="EMBL" id="MBO3359435.1"/>
    </source>
</evidence>
<dbReference type="Proteomes" id="UP000668068">
    <property type="component" value="Unassembled WGS sequence"/>
</dbReference>
<dbReference type="AlphaFoldDB" id="A0AAW4IYY6"/>
<sequence length="76" mass="8865">MKKRKKCLMHIKLLLNDDGTICFGLQETKINAKFTISKDTLTVNLEDLMFSLGMYCDKPYIFKTVSTEVIPRKYIK</sequence>
<dbReference type="RefSeq" id="WP_208340901.1">
    <property type="nucleotide sequence ID" value="NZ_JAENQO010000007.1"/>
</dbReference>
<reference evidence="1" key="1">
    <citation type="submission" date="2020-12" db="EMBL/GenBank/DDBJ databases">
        <title>Comparative genomics of Clostridium perfringens reveals patterns of host-associated phylogenetic clades and virulence factors.</title>
        <authorList>
            <person name="Smith A.H."/>
            <person name="Geier R."/>
        </authorList>
    </citation>
    <scope>NUCLEOTIDE SEQUENCE</scope>
    <source>
        <strain evidence="1">CHD30677R</strain>
    </source>
</reference>